<keyword evidence="2" id="KW-1003">Cell membrane</keyword>
<keyword evidence="4 6" id="KW-1133">Transmembrane helix</keyword>
<dbReference type="GO" id="GO:0005886">
    <property type="term" value="C:plasma membrane"/>
    <property type="evidence" value="ECO:0007669"/>
    <property type="project" value="UniProtKB-SubCell"/>
</dbReference>
<comment type="caution">
    <text evidence="7">The sequence shown here is derived from an EMBL/GenBank/DDBJ whole genome shotgun (WGS) entry which is preliminary data.</text>
</comment>
<evidence type="ECO:0000256" key="6">
    <source>
        <dbReference type="SAM" id="Phobius"/>
    </source>
</evidence>
<protein>
    <submittedName>
        <fullName evidence="7">CidA/LrgA family protein</fullName>
    </submittedName>
</protein>
<dbReference type="RefSeq" id="WP_172726362.1">
    <property type="nucleotide sequence ID" value="NZ_WMZN01000048.1"/>
</dbReference>
<proteinExistence type="predicted"/>
<evidence type="ECO:0000313" key="8">
    <source>
        <dbReference type="Proteomes" id="UP000472755"/>
    </source>
</evidence>
<gene>
    <name evidence="7" type="ORF">GMD59_17135</name>
</gene>
<organism evidence="7 8">
    <name type="scientific">Ruthenibacterium lactatiformans</name>
    <dbReference type="NCBI Taxonomy" id="1550024"/>
    <lineage>
        <taxon>Bacteria</taxon>
        <taxon>Bacillati</taxon>
        <taxon>Bacillota</taxon>
        <taxon>Clostridia</taxon>
        <taxon>Eubacteriales</taxon>
        <taxon>Oscillospiraceae</taxon>
        <taxon>Ruthenibacterium</taxon>
    </lineage>
</organism>
<feature type="transmembrane region" description="Helical" evidence="6">
    <location>
        <begin position="81"/>
        <end position="104"/>
    </location>
</feature>
<evidence type="ECO:0000313" key="7">
    <source>
        <dbReference type="EMBL" id="MTS28993.1"/>
    </source>
</evidence>
<evidence type="ECO:0000256" key="5">
    <source>
        <dbReference type="ARBA" id="ARBA00023136"/>
    </source>
</evidence>
<dbReference type="Proteomes" id="UP000472755">
    <property type="component" value="Unassembled WGS sequence"/>
</dbReference>
<reference evidence="7 8" key="1">
    <citation type="journal article" date="2019" name="Nat. Med.">
        <title>A library of human gut bacterial isolates paired with longitudinal multiomics data enables mechanistic microbiome research.</title>
        <authorList>
            <person name="Poyet M."/>
            <person name="Groussin M."/>
            <person name="Gibbons S.M."/>
            <person name="Avila-Pacheco J."/>
            <person name="Jiang X."/>
            <person name="Kearney S.M."/>
            <person name="Perrotta A.R."/>
            <person name="Berdy B."/>
            <person name="Zhao S."/>
            <person name="Lieberman T.D."/>
            <person name="Swanson P.K."/>
            <person name="Smith M."/>
            <person name="Roesemann S."/>
            <person name="Alexander J.E."/>
            <person name="Rich S.A."/>
            <person name="Livny J."/>
            <person name="Vlamakis H."/>
            <person name="Clish C."/>
            <person name="Bullock K."/>
            <person name="Deik A."/>
            <person name="Scott J."/>
            <person name="Pierce K.A."/>
            <person name="Xavier R.J."/>
            <person name="Alm E.J."/>
        </authorList>
    </citation>
    <scope>NUCLEOTIDE SEQUENCE [LARGE SCALE GENOMIC DNA]</scope>
    <source>
        <strain evidence="7 8">BIOML-A4</strain>
    </source>
</reference>
<comment type="subcellular location">
    <subcellularLocation>
        <location evidence="1">Cell membrane</location>
        <topology evidence="1">Multi-pass membrane protein</topology>
    </subcellularLocation>
</comment>
<dbReference type="AlphaFoldDB" id="A0A6L6LVY6"/>
<dbReference type="PANTHER" id="PTHR33931">
    <property type="entry name" value="HOLIN-LIKE PROTEIN CIDA-RELATED"/>
    <property type="match status" value="1"/>
</dbReference>
<evidence type="ECO:0000256" key="1">
    <source>
        <dbReference type="ARBA" id="ARBA00004651"/>
    </source>
</evidence>
<dbReference type="PANTHER" id="PTHR33931:SF2">
    <property type="entry name" value="HOLIN-LIKE PROTEIN CIDA"/>
    <property type="match status" value="1"/>
</dbReference>
<evidence type="ECO:0000256" key="2">
    <source>
        <dbReference type="ARBA" id="ARBA00022475"/>
    </source>
</evidence>
<keyword evidence="3 6" id="KW-0812">Transmembrane</keyword>
<keyword evidence="5 6" id="KW-0472">Membrane</keyword>
<dbReference type="Pfam" id="PF03788">
    <property type="entry name" value="LrgA"/>
    <property type="match status" value="1"/>
</dbReference>
<dbReference type="InterPro" id="IPR005538">
    <property type="entry name" value="LrgA/CidA"/>
</dbReference>
<feature type="transmembrane region" description="Helical" evidence="6">
    <location>
        <begin position="31"/>
        <end position="48"/>
    </location>
</feature>
<accession>A0A6L6LVY6</accession>
<evidence type="ECO:0000256" key="4">
    <source>
        <dbReference type="ARBA" id="ARBA00022989"/>
    </source>
</evidence>
<evidence type="ECO:0000256" key="3">
    <source>
        <dbReference type="ARBA" id="ARBA00022692"/>
    </source>
</evidence>
<feature type="transmembrane region" description="Helical" evidence="6">
    <location>
        <begin position="55"/>
        <end position="75"/>
    </location>
</feature>
<name>A0A6L6LVY6_9FIRM</name>
<dbReference type="EMBL" id="WMZU01000044">
    <property type="protein sequence ID" value="MTS28993.1"/>
    <property type="molecule type" value="Genomic_DNA"/>
</dbReference>
<sequence>MKYLRQFCVILSFTLLGEALQRLVPLPIPAAVYGLLLLFAALCCGWVQQKQVEDVGSFLLSVMPVLFVAPAVNILEHWKLIASQLASICLLIAASTVLTFVLSGRMTQFLMKRKGGHDAK</sequence>